<organism evidence="2">
    <name type="scientific">hydrothermal vent metagenome</name>
    <dbReference type="NCBI Taxonomy" id="652676"/>
    <lineage>
        <taxon>unclassified sequences</taxon>
        <taxon>metagenomes</taxon>
        <taxon>ecological metagenomes</taxon>
    </lineage>
</organism>
<evidence type="ECO:0000313" key="2">
    <source>
        <dbReference type="EMBL" id="CUS44647.1"/>
    </source>
</evidence>
<accession>A0A160TKX4</accession>
<reference evidence="2" key="1">
    <citation type="submission" date="2015-10" db="EMBL/GenBank/DDBJ databases">
        <authorList>
            <person name="Gilbert D.G."/>
        </authorList>
    </citation>
    <scope>NUCLEOTIDE SEQUENCE</scope>
</reference>
<dbReference type="EMBL" id="CZQE01000164">
    <property type="protein sequence ID" value="CUS44647.1"/>
    <property type="molecule type" value="Genomic_DNA"/>
</dbReference>
<feature type="transmembrane region" description="Helical" evidence="1">
    <location>
        <begin position="6"/>
        <end position="29"/>
    </location>
</feature>
<keyword evidence="1" id="KW-0812">Transmembrane</keyword>
<protein>
    <submittedName>
        <fullName evidence="2">Uncharacterized protein</fullName>
    </submittedName>
</protein>
<name>A0A160TKX4_9ZZZZ</name>
<sequence>MKWLAVVLMLGGVGINQSLFFASMVGMLWESGTFSRHR</sequence>
<keyword evidence="1" id="KW-0472">Membrane</keyword>
<gene>
    <name evidence="2" type="ORF">MGWOODY_Smn2951</name>
</gene>
<evidence type="ECO:0000256" key="1">
    <source>
        <dbReference type="SAM" id="Phobius"/>
    </source>
</evidence>
<proteinExistence type="predicted"/>
<keyword evidence="1" id="KW-1133">Transmembrane helix</keyword>
<dbReference type="AlphaFoldDB" id="A0A160TKX4"/>